<feature type="region of interest" description="Disordered" evidence="1">
    <location>
        <begin position="424"/>
        <end position="459"/>
    </location>
</feature>
<feature type="compositionally biased region" description="Polar residues" evidence="1">
    <location>
        <begin position="433"/>
        <end position="442"/>
    </location>
</feature>
<reference evidence="3 4" key="1">
    <citation type="submission" date="2017-06" db="EMBL/GenBank/DDBJ databases">
        <title>Global population genomics of the pathogenic fungus Cryptococcus neoformans var. grubii.</title>
        <authorList>
            <person name="Cuomo C."/>
            <person name="Litvintseva A."/>
            <person name="Chen Y."/>
            <person name="Young S."/>
            <person name="Zeng Q."/>
            <person name="Chapman S."/>
            <person name="Gujja S."/>
            <person name="Saif S."/>
            <person name="Birren B."/>
        </authorList>
    </citation>
    <scope>NUCLEOTIDE SEQUENCE [LARGE SCALE GENOMIC DNA]</scope>
    <source>
        <strain evidence="3 4">Tu259-1</strain>
    </source>
</reference>
<evidence type="ECO:0000256" key="2">
    <source>
        <dbReference type="SAM" id="Phobius"/>
    </source>
</evidence>
<keyword evidence="2" id="KW-0472">Membrane</keyword>
<comment type="caution">
    <text evidence="3">The sequence shown here is derived from an EMBL/GenBank/DDBJ whole genome shotgun (WGS) entry which is preliminary data.</text>
</comment>
<feature type="transmembrane region" description="Helical" evidence="2">
    <location>
        <begin position="6"/>
        <end position="30"/>
    </location>
</feature>
<proteinExistence type="predicted"/>
<keyword evidence="2" id="KW-0812">Transmembrane</keyword>
<dbReference type="AlphaFoldDB" id="A0A854QFK9"/>
<dbReference type="OrthoDB" id="2576605at2759"/>
<keyword evidence="2" id="KW-1133">Transmembrane helix</keyword>
<feature type="compositionally biased region" description="Polar residues" evidence="1">
    <location>
        <begin position="242"/>
        <end position="258"/>
    </location>
</feature>
<sequence length="554" mass="60373">MSLPDAVKIALAVISPVLFFSLLFIAVFLYRHYLSPYRKHAFRPEDQVWNPTVREFVLPRCHLCYRYHQQHDQENGLMVSVDNEIPSLRNTNVQTGNADERGNISQPHFLDRIINVRKLSRNPYLPDVVTRVQSVTSTMSIQIQKPAKASSEVLAFGGGHRASHASTLNPNLLGCQGVKANSIAEGVIAVGDRRPSVLSGGLSDKKGNDKLPLRKISAGGKEELIQINAASIDSSGLPVKKTASSSDGRPSISRQPSFKSDRLDKRNTYQEWPSAHPVSPAELSANATVPHGSIIPPIPHILTIQAPLCSHKKDHQKRQRPDSLKLASATLQRKASGPHNLITAPTAGLTTSVSMLAMKSASLAISPETDRINLDSATASEDQYESGPTPGLFEAWKGFPSKATTAKAAIIKAPRPEPSKITIPPQPDMASASHLTVQSASATGRLHPSPGPSLTIQVSPMGSERFSTEYCTSKITYLADVVKENEAKRKSATPIPPPLTTERPKRIREQLVPPNTERRLSLVGSYPPIISPFPFQGQKTMEEIQDKHDDGHTL</sequence>
<feature type="region of interest" description="Disordered" evidence="1">
    <location>
        <begin position="236"/>
        <end position="264"/>
    </location>
</feature>
<accession>A0A854QFK9</accession>
<name>A0A854QFK9_CRYNE</name>
<evidence type="ECO:0000313" key="3">
    <source>
        <dbReference type="EMBL" id="OXG23902.1"/>
    </source>
</evidence>
<evidence type="ECO:0000313" key="4">
    <source>
        <dbReference type="Proteomes" id="UP000199727"/>
    </source>
</evidence>
<protein>
    <submittedName>
        <fullName evidence="3">Uncharacterized protein</fullName>
    </submittedName>
</protein>
<gene>
    <name evidence="3" type="ORF">C361_02442</name>
</gene>
<dbReference type="EMBL" id="AMKT01000034">
    <property type="protein sequence ID" value="OXG23902.1"/>
    <property type="molecule type" value="Genomic_DNA"/>
</dbReference>
<organism evidence="3 4">
    <name type="scientific">Cryptococcus neoformans Tu259-1</name>
    <dbReference type="NCBI Taxonomy" id="1230072"/>
    <lineage>
        <taxon>Eukaryota</taxon>
        <taxon>Fungi</taxon>
        <taxon>Dikarya</taxon>
        <taxon>Basidiomycota</taxon>
        <taxon>Agaricomycotina</taxon>
        <taxon>Tremellomycetes</taxon>
        <taxon>Tremellales</taxon>
        <taxon>Cryptococcaceae</taxon>
        <taxon>Cryptococcus</taxon>
        <taxon>Cryptococcus neoformans species complex</taxon>
    </lineage>
</organism>
<evidence type="ECO:0000256" key="1">
    <source>
        <dbReference type="SAM" id="MobiDB-lite"/>
    </source>
</evidence>
<dbReference type="Proteomes" id="UP000199727">
    <property type="component" value="Unassembled WGS sequence"/>
</dbReference>